<feature type="coiled-coil region" evidence="3">
    <location>
        <begin position="838"/>
        <end position="865"/>
    </location>
</feature>
<dbReference type="SUPFAM" id="SSF48452">
    <property type="entry name" value="TPR-like"/>
    <property type="match status" value="1"/>
</dbReference>
<dbReference type="InterPro" id="IPR003593">
    <property type="entry name" value="AAA+_ATPase"/>
</dbReference>
<feature type="domain" description="Bacterial transcriptional activator" evidence="6">
    <location>
        <begin position="102"/>
        <end position="246"/>
    </location>
</feature>
<evidence type="ECO:0000256" key="3">
    <source>
        <dbReference type="SAM" id="Coils"/>
    </source>
</evidence>
<dbReference type="InterPro" id="IPR058852">
    <property type="entry name" value="HTH_77"/>
</dbReference>
<evidence type="ECO:0000259" key="6">
    <source>
        <dbReference type="SMART" id="SM01043"/>
    </source>
</evidence>
<dbReference type="PANTHER" id="PTHR47691">
    <property type="entry name" value="REGULATOR-RELATED"/>
    <property type="match status" value="1"/>
</dbReference>
<dbReference type="SUPFAM" id="SSF52540">
    <property type="entry name" value="P-loop containing nucleoside triphosphate hydrolases"/>
    <property type="match status" value="1"/>
</dbReference>
<dbReference type="STRING" id="469383.Cwoe_1121"/>
<reference evidence="7 8" key="1">
    <citation type="journal article" date="2010" name="Stand. Genomic Sci.">
        <title>Complete genome sequence of Conexibacter woesei type strain (ID131577).</title>
        <authorList>
            <person name="Pukall R."/>
            <person name="Lapidus A."/>
            <person name="Glavina Del Rio T."/>
            <person name="Copeland A."/>
            <person name="Tice H."/>
            <person name="Cheng J.-F."/>
            <person name="Lucas S."/>
            <person name="Chen F."/>
            <person name="Nolan M."/>
            <person name="Bruce D."/>
            <person name="Goodwin L."/>
            <person name="Pitluck S."/>
            <person name="Mavromatis K."/>
            <person name="Ivanova N."/>
            <person name="Ovchinnikova G."/>
            <person name="Pati A."/>
            <person name="Chen A."/>
            <person name="Palaniappan K."/>
            <person name="Land M."/>
            <person name="Hauser L."/>
            <person name="Chang Y.-J."/>
            <person name="Jeffries C.D."/>
            <person name="Chain P."/>
            <person name="Meincke L."/>
            <person name="Sims D."/>
            <person name="Brettin T."/>
            <person name="Detter J.C."/>
            <person name="Rohde M."/>
            <person name="Goeker M."/>
            <person name="Bristow J."/>
            <person name="Eisen J.A."/>
            <person name="Markowitz V."/>
            <person name="Kyrpides N.C."/>
            <person name="Klenk H.-P."/>
            <person name="Hugenholtz P."/>
        </authorList>
    </citation>
    <scope>NUCLEOTIDE SEQUENCE [LARGE SCALE GENOMIC DNA]</scope>
    <source>
        <strain evidence="8">DSM 14684 / CIP 108061 / JCM 11494 / NBRC 100937 / ID131577</strain>
    </source>
</reference>
<dbReference type="Pfam" id="PF25872">
    <property type="entry name" value="HTH_77"/>
    <property type="match status" value="1"/>
</dbReference>
<keyword evidence="3" id="KW-0175">Coiled coil</keyword>
<dbReference type="EMBL" id="CP001854">
    <property type="protein sequence ID" value="ADB49552.1"/>
    <property type="molecule type" value="Genomic_DNA"/>
</dbReference>
<dbReference type="InterPro" id="IPR016032">
    <property type="entry name" value="Sig_transdc_resp-reg_C-effctor"/>
</dbReference>
<dbReference type="Pfam" id="PF13401">
    <property type="entry name" value="AAA_22"/>
    <property type="match status" value="1"/>
</dbReference>
<dbReference type="GO" id="GO:0000160">
    <property type="term" value="P:phosphorelay signal transduction system"/>
    <property type="evidence" value="ECO:0007669"/>
    <property type="project" value="InterPro"/>
</dbReference>
<dbReference type="Gene3D" id="3.40.50.300">
    <property type="entry name" value="P-loop containing nucleotide triphosphate hydrolases"/>
    <property type="match status" value="1"/>
</dbReference>
<dbReference type="InterPro" id="IPR049945">
    <property type="entry name" value="AAA_22"/>
</dbReference>
<dbReference type="SMART" id="SM00382">
    <property type="entry name" value="AAA"/>
    <property type="match status" value="1"/>
</dbReference>
<keyword evidence="2" id="KW-0238">DNA-binding</keyword>
<dbReference type="PRINTS" id="PR00364">
    <property type="entry name" value="DISEASERSIST"/>
</dbReference>
<dbReference type="InterPro" id="IPR011990">
    <property type="entry name" value="TPR-like_helical_dom_sf"/>
</dbReference>
<dbReference type="SUPFAM" id="SSF46894">
    <property type="entry name" value="C-terminal effector domain of the bipartite response regulators"/>
    <property type="match status" value="1"/>
</dbReference>
<accession>D3FDH8</accession>
<dbReference type="Proteomes" id="UP000008229">
    <property type="component" value="Chromosome"/>
</dbReference>
<dbReference type="Gene3D" id="1.10.10.10">
    <property type="entry name" value="Winged helix-like DNA-binding domain superfamily/Winged helix DNA-binding domain"/>
    <property type="match status" value="1"/>
</dbReference>
<evidence type="ECO:0000259" key="4">
    <source>
        <dbReference type="SMART" id="SM00382"/>
    </source>
</evidence>
<dbReference type="InterPro" id="IPR001867">
    <property type="entry name" value="OmpR/PhoB-type_DNA-bd"/>
</dbReference>
<dbReference type="InterPro" id="IPR027417">
    <property type="entry name" value="P-loop_NTPase"/>
</dbReference>
<dbReference type="KEGG" id="cwo:Cwoe_1121"/>
<name>D3FDH8_CONWI</name>
<dbReference type="PANTHER" id="PTHR47691:SF3">
    <property type="entry name" value="HTH-TYPE TRANSCRIPTIONAL REGULATOR RV0890C-RELATED"/>
    <property type="match status" value="1"/>
</dbReference>
<proteinExistence type="inferred from homology"/>
<evidence type="ECO:0000313" key="8">
    <source>
        <dbReference type="Proteomes" id="UP000008229"/>
    </source>
</evidence>
<dbReference type="SMART" id="SM01043">
    <property type="entry name" value="BTAD"/>
    <property type="match status" value="1"/>
</dbReference>
<evidence type="ECO:0000259" key="5">
    <source>
        <dbReference type="SMART" id="SM00862"/>
    </source>
</evidence>
<dbReference type="Pfam" id="PF00486">
    <property type="entry name" value="Trans_reg_C"/>
    <property type="match status" value="1"/>
</dbReference>
<dbReference type="InterPro" id="IPR005158">
    <property type="entry name" value="BTAD"/>
</dbReference>
<reference evidence="8" key="2">
    <citation type="submission" date="2010-01" db="EMBL/GenBank/DDBJ databases">
        <title>The complete genome of Conexibacter woesei DSM 14684.</title>
        <authorList>
            <consortium name="US DOE Joint Genome Institute (JGI-PGF)"/>
            <person name="Lucas S."/>
            <person name="Copeland A."/>
            <person name="Lapidus A."/>
            <person name="Glavina del Rio T."/>
            <person name="Dalin E."/>
            <person name="Tice H."/>
            <person name="Bruce D."/>
            <person name="Goodwin L."/>
            <person name="Pitluck S."/>
            <person name="Kyrpides N."/>
            <person name="Mavromatis K."/>
            <person name="Ivanova N."/>
            <person name="Mikhailova N."/>
            <person name="Chertkov O."/>
            <person name="Brettin T."/>
            <person name="Detter J.C."/>
            <person name="Han C."/>
            <person name="Larimer F."/>
            <person name="Land M."/>
            <person name="Hauser L."/>
            <person name="Markowitz V."/>
            <person name="Cheng J.-F."/>
            <person name="Hugenholtz P."/>
            <person name="Woyke T."/>
            <person name="Wu D."/>
            <person name="Pukall R."/>
            <person name="Steenblock K."/>
            <person name="Schneider S."/>
            <person name="Klenk H.-P."/>
            <person name="Eisen J.A."/>
        </authorList>
    </citation>
    <scope>NUCLEOTIDE SEQUENCE [LARGE SCALE GENOMIC DNA]</scope>
    <source>
        <strain evidence="8">DSM 14684 / CIP 108061 / JCM 11494 / NBRC 100937 / ID131577</strain>
    </source>
</reference>
<evidence type="ECO:0000313" key="7">
    <source>
        <dbReference type="EMBL" id="ADB49552.1"/>
    </source>
</evidence>
<dbReference type="HOGENOM" id="CLU_004665_1_1_11"/>
<evidence type="ECO:0000256" key="1">
    <source>
        <dbReference type="ARBA" id="ARBA00005820"/>
    </source>
</evidence>
<dbReference type="GO" id="GO:0043531">
    <property type="term" value="F:ADP binding"/>
    <property type="evidence" value="ECO:0007669"/>
    <property type="project" value="InterPro"/>
</dbReference>
<sequence>MPDRGSRLTGVPVSLTLLDGVRWNGTAVVGDRSKALLAALAAAPGRTVRSERLVDLIWGEEPLANATKGLQVVVSRTRTACGADAIVRDGEGYRLGLPPAAVDSSRLAGAVAAARAALDGDPVAAAELAREALALGAALASVGPHEPGPLAELRRGAAGDLAAARQLLAQASSRTGAHADALPALEEALAAVGDDESLLADLLRSEAVVRGPGAALDRFERHRRDLLDRLGTNPGEALQRVHRDLLALDRPVRRGVRHDATALLGRDGDVERLRALLSSARVVSIVGPGGLGKTRLAHVLARDASQPVVHVVELVGVTAPEDLVSEVGSVLGVRDSVSSRRTLTPEQRADVRARIAQRLGQGPGLLVLDNCEHLIAAVAELVAFLVSAAPDLRVLTTTRAPLAIAAERVYPLDVLLPADAVELFRQRAVAARPGVQLDDVVVENVVVRLDGLPLAIELAAAKVRVMGVEEIDRRLSDRFALLRGGDRSAPDRHQTLLAVIDWSWNLLGEQERRALRRLALFHDGFTLEAADAVLGDGALDAVQNLVDQSLLSVSESPAGVRCRMLETVREFGRLRLAQAGEEAEARAALRRWATAYGRRHGERLFSTGQFDAIDAIAAEESNLADELRDALAGRDVETVVRLVASLGAFWAIRGDHGRVMVLTEPIADVVRDWSPPPRLEDATRAAMSITLSNAMISVETHTGPLRELLRRLGPGESDRRLAATTRVMLDYDPADAPAFLHRLEAHSEDPDRYVALTALQWLSHARENGGDPTGAVEAATHAVTRAREEDGPWSTAILRTQLAALTMQLGDRDAGKVHAQAALPVLVRLGAKDDEIQLRSLLVLCALAEQQFDEAKAEIERIDRIEDPETTFSGMSVVQVGGAELQLARGDRAGGLLAYRRAAERMRGLRFPGVDPTGLEPWALFGTATALTAHAQYASAPAEEAAGRALFEACRSGTVRILNPADPHLDYPVAGMLLFALGSWGLLRDATRVDDAARLLALAERFAYNRTIPTMAWERIAPSVEERAPGRLAEVRAELGDRRAPELLDAARGLVEQLGG</sequence>
<comment type="similarity">
    <text evidence="1">Belongs to the AfsR/DnrI/RedD regulatory family.</text>
</comment>
<protein>
    <submittedName>
        <fullName evidence="7">Transcriptional regulator, winged helix family</fullName>
    </submittedName>
</protein>
<organism evidence="7 8">
    <name type="scientific">Conexibacter woesei (strain DSM 14684 / CCUG 47730 / CIP 108061 / JCM 11494 / NBRC 100937 / ID131577)</name>
    <dbReference type="NCBI Taxonomy" id="469383"/>
    <lineage>
        <taxon>Bacteria</taxon>
        <taxon>Bacillati</taxon>
        <taxon>Actinomycetota</taxon>
        <taxon>Thermoleophilia</taxon>
        <taxon>Solirubrobacterales</taxon>
        <taxon>Conexibacteraceae</taxon>
        <taxon>Conexibacter</taxon>
    </lineage>
</organism>
<feature type="domain" description="AAA+ ATPase" evidence="4">
    <location>
        <begin position="279"/>
        <end position="434"/>
    </location>
</feature>
<dbReference type="Gene3D" id="1.25.40.10">
    <property type="entry name" value="Tetratricopeptide repeat domain"/>
    <property type="match status" value="1"/>
</dbReference>
<evidence type="ECO:0000256" key="2">
    <source>
        <dbReference type="ARBA" id="ARBA00023125"/>
    </source>
</evidence>
<dbReference type="AlphaFoldDB" id="D3FDH8"/>
<dbReference type="GO" id="GO:0003677">
    <property type="term" value="F:DNA binding"/>
    <property type="evidence" value="ECO:0007669"/>
    <property type="project" value="UniProtKB-KW"/>
</dbReference>
<keyword evidence="8" id="KW-1185">Reference proteome</keyword>
<dbReference type="InterPro" id="IPR036388">
    <property type="entry name" value="WH-like_DNA-bd_sf"/>
</dbReference>
<feature type="domain" description="OmpR/PhoB-type" evidence="5">
    <location>
        <begin position="25"/>
        <end position="95"/>
    </location>
</feature>
<dbReference type="SMART" id="SM00862">
    <property type="entry name" value="Trans_reg_C"/>
    <property type="match status" value="1"/>
</dbReference>
<gene>
    <name evidence="7" type="ordered locus">Cwoe_1121</name>
</gene>
<dbReference type="GO" id="GO:0006355">
    <property type="term" value="P:regulation of DNA-templated transcription"/>
    <property type="evidence" value="ECO:0007669"/>
    <property type="project" value="InterPro"/>
</dbReference>
<dbReference type="Pfam" id="PF03704">
    <property type="entry name" value="BTAD"/>
    <property type="match status" value="1"/>
</dbReference>
<dbReference type="eggNOG" id="COG3903">
    <property type="taxonomic scope" value="Bacteria"/>
</dbReference>